<evidence type="ECO:0000256" key="2">
    <source>
        <dbReference type="ARBA" id="ARBA00022475"/>
    </source>
</evidence>
<feature type="transmembrane region" description="Helical" evidence="8">
    <location>
        <begin position="309"/>
        <end position="329"/>
    </location>
</feature>
<evidence type="ECO:0000256" key="7">
    <source>
        <dbReference type="PIRSR" id="PIRSR600715-1"/>
    </source>
</evidence>
<feature type="transmembrane region" description="Helical" evidence="8">
    <location>
        <begin position="198"/>
        <end position="219"/>
    </location>
</feature>
<evidence type="ECO:0000256" key="5">
    <source>
        <dbReference type="ARBA" id="ARBA00022989"/>
    </source>
</evidence>
<dbReference type="GO" id="GO:0044038">
    <property type="term" value="P:cell wall macromolecule biosynthetic process"/>
    <property type="evidence" value="ECO:0007669"/>
    <property type="project" value="TreeGrafter"/>
</dbReference>
<dbReference type="EMBL" id="CYRX01000021">
    <property type="protein sequence ID" value="CUH60014.1"/>
    <property type="molecule type" value="Genomic_DNA"/>
</dbReference>
<feature type="transmembrane region" description="Helical" evidence="8">
    <location>
        <begin position="14"/>
        <end position="34"/>
    </location>
</feature>
<keyword evidence="7" id="KW-0460">Magnesium</keyword>
<name>A0A0P1FHT8_9RHOB</name>
<dbReference type="CDD" id="cd06912">
    <property type="entry name" value="GT_MraY_like"/>
    <property type="match status" value="1"/>
</dbReference>
<evidence type="ECO:0000256" key="4">
    <source>
        <dbReference type="ARBA" id="ARBA00022692"/>
    </source>
</evidence>
<evidence type="ECO:0000256" key="3">
    <source>
        <dbReference type="ARBA" id="ARBA00022679"/>
    </source>
</evidence>
<feature type="transmembrane region" description="Helical" evidence="8">
    <location>
        <begin position="79"/>
        <end position="98"/>
    </location>
</feature>
<reference evidence="9 10" key="1">
    <citation type="submission" date="2015-09" db="EMBL/GenBank/DDBJ databases">
        <authorList>
            <consortium name="Swine Surveillance"/>
        </authorList>
    </citation>
    <scope>NUCLEOTIDE SEQUENCE [LARGE SCALE GENOMIC DNA]</scope>
    <source>
        <strain evidence="9 10">CECT 5294</strain>
    </source>
</reference>
<keyword evidence="5 8" id="KW-1133">Transmembrane helix</keyword>
<dbReference type="Pfam" id="PF00953">
    <property type="entry name" value="Glycos_transf_4"/>
    <property type="match status" value="1"/>
</dbReference>
<feature type="transmembrane region" description="Helical" evidence="8">
    <location>
        <begin position="141"/>
        <end position="159"/>
    </location>
</feature>
<dbReference type="InterPro" id="IPR000715">
    <property type="entry name" value="Glycosyl_transferase_4"/>
</dbReference>
<sequence length="372" mass="39753">MVHQYPLDLTAHDLALVVISFSVCLGIVVLKSRFAWLRGRSGDLAAVQSMHTQLTSRLGGVGILVALAASIFFAPDPIAVPYAKFILAILPLFLVGLAEDIGFSMSPRRRLAAIIGSSLLAIFLLGVWLPRAGIPLLDLVISHWAVGIPVTVLITTGIANGFNLIDGVNGLASFTAIVAALAISQIAGSANYPEMVCLALMLAAVLLGFFLVNFPFGLIFLGDAGAYTTGFVLSWFGIAVLVNAPDVSPWAILLTLFWPFADTVFAVFRRLRSNAGVASADRLHVHQMTMRALEICVLGKKRRHIANPLTTLVLAPFVMAPPVAGILLWDQNLNAFLAVVVFSTCFFALVNAGPNVVRRLRRAGVSRTNVAS</sequence>
<feature type="binding site" evidence="7">
    <location>
        <position position="223"/>
    </location>
    <ligand>
        <name>Mg(2+)</name>
        <dbReference type="ChEBI" id="CHEBI:18420"/>
    </ligand>
</feature>
<feature type="transmembrane region" description="Helical" evidence="8">
    <location>
        <begin position="54"/>
        <end position="73"/>
    </location>
</feature>
<keyword evidence="3 9" id="KW-0808">Transferase</keyword>
<dbReference type="RefSeq" id="WP_058123085.1">
    <property type="nucleotide sequence ID" value="NZ_CYRX01000021.1"/>
</dbReference>
<feature type="transmembrane region" description="Helical" evidence="8">
    <location>
        <begin position="250"/>
        <end position="268"/>
    </location>
</feature>
<keyword evidence="6 8" id="KW-0472">Membrane</keyword>
<dbReference type="GO" id="GO:0036380">
    <property type="term" value="F:UDP-N-acetylglucosamine-undecaprenyl-phosphate N-acetylglucosaminephosphotransferase activity"/>
    <property type="evidence" value="ECO:0007669"/>
    <property type="project" value="UniProtKB-EC"/>
</dbReference>
<evidence type="ECO:0000256" key="8">
    <source>
        <dbReference type="SAM" id="Phobius"/>
    </source>
</evidence>
<feature type="transmembrane region" description="Helical" evidence="8">
    <location>
        <begin position="226"/>
        <end position="244"/>
    </location>
</feature>
<dbReference type="PANTHER" id="PTHR22926:SF3">
    <property type="entry name" value="UNDECAPRENYL-PHOSPHATE ALPHA-N-ACETYLGLUCOSAMINYL 1-PHOSPHATE TRANSFERASE"/>
    <property type="match status" value="1"/>
</dbReference>
<protein>
    <submittedName>
        <fullName evidence="9">Putative undecaprenyl-phosphate N-acetylglucosaminyl 1-phosphate transferase</fullName>
        <ecNumber evidence="9">2.7.8.33</ecNumber>
    </submittedName>
</protein>
<feature type="transmembrane region" description="Helical" evidence="8">
    <location>
        <begin position="171"/>
        <end position="192"/>
    </location>
</feature>
<evidence type="ECO:0000313" key="10">
    <source>
        <dbReference type="Proteomes" id="UP000051298"/>
    </source>
</evidence>
<comment type="cofactor">
    <cofactor evidence="7">
        <name>Mg(2+)</name>
        <dbReference type="ChEBI" id="CHEBI:18420"/>
    </cofactor>
</comment>
<dbReference type="PANTHER" id="PTHR22926">
    <property type="entry name" value="PHOSPHO-N-ACETYLMURAMOYL-PENTAPEPTIDE-TRANSFERASE"/>
    <property type="match status" value="1"/>
</dbReference>
<feature type="transmembrane region" description="Helical" evidence="8">
    <location>
        <begin position="335"/>
        <end position="357"/>
    </location>
</feature>
<dbReference type="GO" id="GO:0071555">
    <property type="term" value="P:cell wall organization"/>
    <property type="evidence" value="ECO:0007669"/>
    <property type="project" value="TreeGrafter"/>
</dbReference>
<feature type="transmembrane region" description="Helical" evidence="8">
    <location>
        <begin position="110"/>
        <end position="129"/>
    </location>
</feature>
<evidence type="ECO:0000256" key="1">
    <source>
        <dbReference type="ARBA" id="ARBA00004651"/>
    </source>
</evidence>
<dbReference type="AlphaFoldDB" id="A0A0P1FHT8"/>
<accession>A0A0P1FHT8</accession>
<keyword evidence="4 8" id="KW-0812">Transmembrane</keyword>
<dbReference type="Proteomes" id="UP000051298">
    <property type="component" value="Unassembled WGS sequence"/>
</dbReference>
<keyword evidence="7" id="KW-0479">Metal-binding</keyword>
<dbReference type="GO" id="GO:0005886">
    <property type="term" value="C:plasma membrane"/>
    <property type="evidence" value="ECO:0007669"/>
    <property type="project" value="UniProtKB-SubCell"/>
</dbReference>
<keyword evidence="2" id="KW-1003">Cell membrane</keyword>
<evidence type="ECO:0000256" key="6">
    <source>
        <dbReference type="ARBA" id="ARBA00023136"/>
    </source>
</evidence>
<dbReference type="EC" id="2.7.8.33" evidence="9"/>
<organism evidence="9 10">
    <name type="scientific">Thalassobacter stenotrophicus</name>
    <dbReference type="NCBI Taxonomy" id="266809"/>
    <lineage>
        <taxon>Bacteria</taxon>
        <taxon>Pseudomonadati</taxon>
        <taxon>Pseudomonadota</taxon>
        <taxon>Alphaproteobacteria</taxon>
        <taxon>Rhodobacterales</taxon>
        <taxon>Roseobacteraceae</taxon>
        <taxon>Thalassobacter</taxon>
    </lineage>
</organism>
<dbReference type="GO" id="GO:0009103">
    <property type="term" value="P:lipopolysaccharide biosynthetic process"/>
    <property type="evidence" value="ECO:0007669"/>
    <property type="project" value="TreeGrafter"/>
</dbReference>
<gene>
    <name evidence="9" type="primary">tagO</name>
    <name evidence="9" type="ORF">THS5294_01303</name>
</gene>
<feature type="binding site" evidence="7">
    <location>
        <position position="163"/>
    </location>
    <ligand>
        <name>Mg(2+)</name>
        <dbReference type="ChEBI" id="CHEBI:18420"/>
    </ligand>
</feature>
<dbReference type="GO" id="GO:0046872">
    <property type="term" value="F:metal ion binding"/>
    <property type="evidence" value="ECO:0007669"/>
    <property type="project" value="UniProtKB-KW"/>
</dbReference>
<evidence type="ECO:0000313" key="9">
    <source>
        <dbReference type="EMBL" id="CUH60014.1"/>
    </source>
</evidence>
<proteinExistence type="predicted"/>
<comment type="subcellular location">
    <subcellularLocation>
        <location evidence="1">Cell membrane</location>
        <topology evidence="1">Multi-pass membrane protein</topology>
    </subcellularLocation>
</comment>